<dbReference type="EMBL" id="CP042186">
    <property type="protein sequence ID" value="QDS68577.1"/>
    <property type="molecule type" value="Genomic_DNA"/>
</dbReference>
<organism evidence="2 3">
    <name type="scientific">Venturia effusa</name>
    <dbReference type="NCBI Taxonomy" id="50376"/>
    <lineage>
        <taxon>Eukaryota</taxon>
        <taxon>Fungi</taxon>
        <taxon>Dikarya</taxon>
        <taxon>Ascomycota</taxon>
        <taxon>Pezizomycotina</taxon>
        <taxon>Dothideomycetes</taxon>
        <taxon>Pleosporomycetidae</taxon>
        <taxon>Venturiales</taxon>
        <taxon>Venturiaceae</taxon>
        <taxon>Venturia</taxon>
    </lineage>
</organism>
<evidence type="ECO:0000313" key="2">
    <source>
        <dbReference type="EMBL" id="QDS68577.1"/>
    </source>
</evidence>
<name>A0A517KYX0_9PEZI</name>
<accession>A0A517KYX0</accession>
<dbReference type="OrthoDB" id="10010954at2759"/>
<evidence type="ECO:0000256" key="1">
    <source>
        <dbReference type="SAM" id="SignalP"/>
    </source>
</evidence>
<protein>
    <submittedName>
        <fullName evidence="2">Uncharacterized protein</fullName>
    </submittedName>
</protein>
<gene>
    <name evidence="2" type="ORF">FKW77_000561</name>
</gene>
<reference evidence="2 3" key="1">
    <citation type="submission" date="2019-07" db="EMBL/GenBank/DDBJ databases">
        <title>Finished genome of Venturia effusa.</title>
        <authorList>
            <person name="Young C.A."/>
            <person name="Cox M.P."/>
            <person name="Ganley A.R.D."/>
            <person name="David W.J."/>
        </authorList>
    </citation>
    <scope>NUCLEOTIDE SEQUENCE [LARGE SCALE GENOMIC DNA]</scope>
    <source>
        <strain evidence="3">albino</strain>
    </source>
</reference>
<keyword evidence="3" id="KW-1185">Reference proteome</keyword>
<sequence>MSFLWYSVILSFAWAAVASSLQEVDWKARNLATIEKIYNLTVYPANKPIVDKGEIAVPPGLFAKNVVGRVTPVGNFTDFTESIEYFFGLAPTPDSNLPGIAFHKAEVSEFTSGCPEIAASVVNLRTGKFVNGTHVPGTKYETTLKQFNDKGEVVAYDAWIPNLQRWTTIANGIDFNSKLVGMGIPIGICPEIQKRCKDGNQQFTSSPDCIMKLQAKPTGDFNEAWGDNLVCRLIHLQLTLVRPEIHCPHVGPNGGSPPKNFKCVNTTYDDSYTDDVALFGSKNPFKCEEC</sequence>
<dbReference type="Proteomes" id="UP000316270">
    <property type="component" value="Chromosome 2"/>
</dbReference>
<proteinExistence type="predicted"/>
<feature type="chain" id="PRO_5022167705" evidence="1">
    <location>
        <begin position="19"/>
        <end position="290"/>
    </location>
</feature>
<dbReference type="AlphaFoldDB" id="A0A517KYX0"/>
<keyword evidence="1" id="KW-0732">Signal</keyword>
<evidence type="ECO:0000313" key="3">
    <source>
        <dbReference type="Proteomes" id="UP000316270"/>
    </source>
</evidence>
<feature type="signal peptide" evidence="1">
    <location>
        <begin position="1"/>
        <end position="18"/>
    </location>
</feature>